<comment type="similarity">
    <text evidence="1">Belongs to the hemerythrin family.</text>
</comment>
<dbReference type="AlphaFoldDB" id="A0A178MG93"/>
<evidence type="ECO:0000256" key="1">
    <source>
        <dbReference type="ARBA" id="ARBA00010587"/>
    </source>
</evidence>
<reference evidence="5 6" key="1">
    <citation type="submission" date="2016-04" db="EMBL/GenBank/DDBJ databases">
        <title>Draft genome sequence of freshwater magnetotactic bacteria Magnetospirillum marisnigri SP-1 and Magnetospirillum moscoviense BB-1.</title>
        <authorList>
            <person name="Koziaeva V."/>
            <person name="Dziuba M.V."/>
            <person name="Ivanov T.M."/>
            <person name="Kuznetsov B."/>
            <person name="Grouzdev D.S."/>
        </authorList>
    </citation>
    <scope>NUCLEOTIDE SEQUENCE [LARGE SCALE GENOMIC DNA]</scope>
    <source>
        <strain evidence="5 6">BB-1</strain>
    </source>
</reference>
<dbReference type="CDD" id="cd12107">
    <property type="entry name" value="Hemerythrin"/>
    <property type="match status" value="1"/>
</dbReference>
<evidence type="ECO:0000256" key="2">
    <source>
        <dbReference type="ARBA" id="ARBA00022723"/>
    </source>
</evidence>
<evidence type="ECO:0000313" key="5">
    <source>
        <dbReference type="EMBL" id="OAN47636.1"/>
    </source>
</evidence>
<organism evidence="5 6">
    <name type="scientific">Magnetospirillum moscoviense</name>
    <dbReference type="NCBI Taxonomy" id="1437059"/>
    <lineage>
        <taxon>Bacteria</taxon>
        <taxon>Pseudomonadati</taxon>
        <taxon>Pseudomonadota</taxon>
        <taxon>Alphaproteobacteria</taxon>
        <taxon>Rhodospirillales</taxon>
        <taxon>Rhodospirillaceae</taxon>
        <taxon>Magnetospirillum</taxon>
    </lineage>
</organism>
<dbReference type="SUPFAM" id="SSF47188">
    <property type="entry name" value="Hemerythrin-like"/>
    <property type="match status" value="1"/>
</dbReference>
<dbReference type="Gene3D" id="1.20.120.50">
    <property type="entry name" value="Hemerythrin-like"/>
    <property type="match status" value="1"/>
</dbReference>
<dbReference type="NCBIfam" id="TIGR02481">
    <property type="entry name" value="hemeryth_dom"/>
    <property type="match status" value="1"/>
</dbReference>
<proteinExistence type="inferred from homology"/>
<keyword evidence="3" id="KW-0408">Iron</keyword>
<dbReference type="InterPro" id="IPR035938">
    <property type="entry name" value="Hemerythrin-like_sf"/>
</dbReference>
<dbReference type="Proteomes" id="UP000078543">
    <property type="component" value="Unassembled WGS sequence"/>
</dbReference>
<dbReference type="GO" id="GO:0046872">
    <property type="term" value="F:metal ion binding"/>
    <property type="evidence" value="ECO:0007669"/>
    <property type="project" value="UniProtKB-KW"/>
</dbReference>
<dbReference type="EMBL" id="LWQU01000165">
    <property type="protein sequence ID" value="OAN47636.1"/>
    <property type="molecule type" value="Genomic_DNA"/>
</dbReference>
<dbReference type="STRING" id="1437059.A6A05_15610"/>
<evidence type="ECO:0000259" key="4">
    <source>
        <dbReference type="Pfam" id="PF01814"/>
    </source>
</evidence>
<gene>
    <name evidence="5" type="ORF">A6A05_15610</name>
</gene>
<dbReference type="InterPro" id="IPR012827">
    <property type="entry name" value="Hemerythrin_metal-bd"/>
</dbReference>
<name>A0A178MG93_9PROT</name>
<evidence type="ECO:0000313" key="6">
    <source>
        <dbReference type="Proteomes" id="UP000078543"/>
    </source>
</evidence>
<keyword evidence="6" id="KW-1185">Reference proteome</keyword>
<feature type="domain" description="Hemerythrin-like" evidence="4">
    <location>
        <begin position="47"/>
        <end position="117"/>
    </location>
</feature>
<keyword evidence="2" id="KW-0479">Metal-binding</keyword>
<sequence length="157" mass="17469">MVVRGCIYRLLVRAIRGCDRAVDGWGTECAGEPTMSIAWRDAMSVGDAAIDADHRHLIGLVNSFKAAVAAEIDHKRAARVLLALMDYTTEHFAREEALQKEVRYNAFAALGRAPNRRDTITIKLNTFAKTAFQNLIPLDVRSDSEGIERNRWRGIGA</sequence>
<evidence type="ECO:0000256" key="3">
    <source>
        <dbReference type="ARBA" id="ARBA00023004"/>
    </source>
</evidence>
<dbReference type="Pfam" id="PF01814">
    <property type="entry name" value="Hemerythrin"/>
    <property type="match status" value="1"/>
</dbReference>
<dbReference type="InterPro" id="IPR012312">
    <property type="entry name" value="Hemerythrin-like"/>
</dbReference>
<protein>
    <recommendedName>
        <fullName evidence="4">Hemerythrin-like domain-containing protein</fullName>
    </recommendedName>
</protein>
<accession>A0A178MG93</accession>
<comment type="caution">
    <text evidence="5">The sequence shown here is derived from an EMBL/GenBank/DDBJ whole genome shotgun (WGS) entry which is preliminary data.</text>
</comment>